<evidence type="ECO:0000313" key="2">
    <source>
        <dbReference type="Proteomes" id="UP001642483"/>
    </source>
</evidence>
<accession>A0ABP0GBP8</accession>
<proteinExistence type="predicted"/>
<keyword evidence="2" id="KW-1185">Reference proteome</keyword>
<dbReference type="EMBL" id="CAWYQH010000108">
    <property type="protein sequence ID" value="CAK8688737.1"/>
    <property type="molecule type" value="Genomic_DNA"/>
</dbReference>
<organism evidence="1 2">
    <name type="scientific">Clavelina lepadiformis</name>
    <name type="common">Light-bulb sea squirt</name>
    <name type="synonym">Ascidia lepadiformis</name>
    <dbReference type="NCBI Taxonomy" id="159417"/>
    <lineage>
        <taxon>Eukaryota</taxon>
        <taxon>Metazoa</taxon>
        <taxon>Chordata</taxon>
        <taxon>Tunicata</taxon>
        <taxon>Ascidiacea</taxon>
        <taxon>Aplousobranchia</taxon>
        <taxon>Clavelinidae</taxon>
        <taxon>Clavelina</taxon>
    </lineage>
</organism>
<protein>
    <submittedName>
        <fullName evidence="1">Uncharacterized protein</fullName>
    </submittedName>
</protein>
<evidence type="ECO:0000313" key="1">
    <source>
        <dbReference type="EMBL" id="CAK8688737.1"/>
    </source>
</evidence>
<comment type="caution">
    <text evidence="1">The sequence shown here is derived from an EMBL/GenBank/DDBJ whole genome shotgun (WGS) entry which is preliminary data.</text>
</comment>
<dbReference type="Proteomes" id="UP001642483">
    <property type="component" value="Unassembled WGS sequence"/>
</dbReference>
<sequence>MSLREQKFICRLAGSIVIGIGRHAVVLEKVEKLGKLRKTSHDAVKAGGEDESRSHNLQLNAAGWKRSIIATELGRYRTAAKRNKDNREKKKRIRLTACVLFSMH</sequence>
<gene>
    <name evidence="1" type="ORF">CVLEPA_LOCUS20721</name>
</gene>
<reference evidence="1 2" key="1">
    <citation type="submission" date="2024-02" db="EMBL/GenBank/DDBJ databases">
        <authorList>
            <person name="Daric V."/>
            <person name="Darras S."/>
        </authorList>
    </citation>
    <scope>NUCLEOTIDE SEQUENCE [LARGE SCALE GENOMIC DNA]</scope>
</reference>
<name>A0ABP0GBP8_CLALP</name>